<sequence>MGYACPVCEIPQQDEMHLANHLAFAAMLGNEDHEEWLDEHVPDWEGMGPGDLGERASAFAPEEEFEAVFEDTTGHDHGDPGRLENAIPAQRGRQAMGGETGEILAEAEAMTREMYESEEE</sequence>
<evidence type="ECO:0000313" key="2">
    <source>
        <dbReference type="Proteomes" id="UP000075321"/>
    </source>
</evidence>
<organism evidence="1 2">
    <name type="scientific">Halalkalicoccus paucihalophilus</name>
    <dbReference type="NCBI Taxonomy" id="1008153"/>
    <lineage>
        <taxon>Archaea</taxon>
        <taxon>Methanobacteriati</taxon>
        <taxon>Methanobacteriota</taxon>
        <taxon>Stenosarchaea group</taxon>
        <taxon>Halobacteria</taxon>
        <taxon>Halobacteriales</taxon>
        <taxon>Halococcaceae</taxon>
        <taxon>Halalkalicoccus</taxon>
    </lineage>
</organism>
<dbReference type="AlphaFoldDB" id="A0A151AIU0"/>
<name>A0A151AIU0_9EURY</name>
<dbReference type="Proteomes" id="UP000075321">
    <property type="component" value="Unassembled WGS sequence"/>
</dbReference>
<dbReference type="Pfam" id="PF19126">
    <property type="entry name" value="DUF5810"/>
    <property type="match status" value="1"/>
</dbReference>
<dbReference type="OrthoDB" id="342503at2157"/>
<protein>
    <submittedName>
        <fullName evidence="1">Uncharacterized protein</fullName>
    </submittedName>
</protein>
<proteinExistence type="predicted"/>
<reference evidence="1 2" key="1">
    <citation type="submission" date="2016-02" db="EMBL/GenBank/DDBJ databases">
        <title>Genome sequence of Halalkalicoccus paucihalophilus DSM 24557.</title>
        <authorList>
            <person name="Poehlein A."/>
            <person name="Daniel R."/>
        </authorList>
    </citation>
    <scope>NUCLEOTIDE SEQUENCE [LARGE SCALE GENOMIC DNA]</scope>
    <source>
        <strain evidence="1 2">DSM 24557</strain>
    </source>
</reference>
<comment type="caution">
    <text evidence="1">The sequence shown here is derived from an EMBL/GenBank/DDBJ whole genome shotgun (WGS) entry which is preliminary data.</text>
</comment>
<gene>
    <name evidence="1" type="ORF">HAPAU_02110</name>
</gene>
<dbReference type="RefSeq" id="WP_066378434.1">
    <property type="nucleotide sequence ID" value="NZ_LTAZ01000001.1"/>
</dbReference>
<evidence type="ECO:0000313" key="1">
    <source>
        <dbReference type="EMBL" id="KYH27543.1"/>
    </source>
</evidence>
<accession>A0A151AIU0</accession>
<keyword evidence="2" id="KW-1185">Reference proteome</keyword>
<dbReference type="EMBL" id="LTAZ01000001">
    <property type="protein sequence ID" value="KYH27543.1"/>
    <property type="molecule type" value="Genomic_DNA"/>
</dbReference>
<dbReference type="InterPro" id="IPR043833">
    <property type="entry name" value="DUF5810"/>
</dbReference>
<dbReference type="PATRIC" id="fig|1008153.3.peg.215"/>